<feature type="transmembrane region" description="Helical" evidence="1">
    <location>
        <begin position="116"/>
        <end position="134"/>
    </location>
</feature>
<keyword evidence="1" id="KW-0812">Transmembrane</keyword>
<dbReference type="EMBL" id="UYWY01023809">
    <property type="protein sequence ID" value="VDM48007.1"/>
    <property type="molecule type" value="Genomic_DNA"/>
</dbReference>
<evidence type="ECO:0000313" key="3">
    <source>
        <dbReference type="Proteomes" id="UP000050794"/>
    </source>
</evidence>
<accession>A0A183V7G6</accession>
<evidence type="ECO:0000313" key="4">
    <source>
        <dbReference type="WBParaSite" id="TCNE_0001668701-mRNA-1"/>
    </source>
</evidence>
<proteinExistence type="predicted"/>
<name>A0A183V7G6_TOXCA</name>
<dbReference type="AlphaFoldDB" id="A0A183V7G6"/>
<gene>
    <name evidence="2" type="ORF">TCNE_LOCUS16686</name>
</gene>
<keyword evidence="3" id="KW-1185">Reference proteome</keyword>
<dbReference type="WBParaSite" id="TCNE_0001668701-mRNA-1">
    <property type="protein sequence ID" value="TCNE_0001668701-mRNA-1"/>
    <property type="gene ID" value="TCNE_0001668701"/>
</dbReference>
<reference evidence="4" key="1">
    <citation type="submission" date="2016-06" db="UniProtKB">
        <authorList>
            <consortium name="WormBaseParasite"/>
        </authorList>
    </citation>
    <scope>IDENTIFICATION</scope>
</reference>
<protein>
    <submittedName>
        <fullName evidence="4">LEM domain-containing protein</fullName>
    </submittedName>
</protein>
<reference evidence="2 3" key="2">
    <citation type="submission" date="2018-11" db="EMBL/GenBank/DDBJ databases">
        <authorList>
            <consortium name="Pathogen Informatics"/>
        </authorList>
    </citation>
    <scope>NUCLEOTIDE SEQUENCE [LARGE SCALE GENOMIC DNA]</scope>
</reference>
<evidence type="ECO:0000313" key="2">
    <source>
        <dbReference type="EMBL" id="VDM48007.1"/>
    </source>
</evidence>
<dbReference type="Proteomes" id="UP000050794">
    <property type="component" value="Unassembled WGS sequence"/>
</dbReference>
<keyword evidence="1" id="KW-0472">Membrane</keyword>
<sequence>MQGLFPSRKRWQNLLQMYAKQNVIHLAAPIRRNDTSHLSQREEFNDGFKPTVIQVNDALTSQRESVCSSRSSSVERRPTELSISTRFDLGSKSSLVDSPHHGTPRSVKYRNKVNKGALLTIPMMLCAVVISYQLSLL</sequence>
<organism evidence="3 4">
    <name type="scientific">Toxocara canis</name>
    <name type="common">Canine roundworm</name>
    <dbReference type="NCBI Taxonomy" id="6265"/>
    <lineage>
        <taxon>Eukaryota</taxon>
        <taxon>Metazoa</taxon>
        <taxon>Ecdysozoa</taxon>
        <taxon>Nematoda</taxon>
        <taxon>Chromadorea</taxon>
        <taxon>Rhabditida</taxon>
        <taxon>Spirurina</taxon>
        <taxon>Ascaridomorpha</taxon>
        <taxon>Ascaridoidea</taxon>
        <taxon>Toxocaridae</taxon>
        <taxon>Toxocara</taxon>
    </lineage>
</organism>
<keyword evidence="1" id="KW-1133">Transmembrane helix</keyword>
<evidence type="ECO:0000256" key="1">
    <source>
        <dbReference type="SAM" id="Phobius"/>
    </source>
</evidence>